<dbReference type="Gene3D" id="3.10.330.10">
    <property type="match status" value="1"/>
</dbReference>
<evidence type="ECO:0000313" key="3">
    <source>
        <dbReference type="EMBL" id="CAB4280750.1"/>
    </source>
</evidence>
<evidence type="ECO:0000313" key="6">
    <source>
        <dbReference type="Proteomes" id="UP000507245"/>
    </source>
</evidence>
<proteinExistence type="predicted"/>
<evidence type="ECO:0000256" key="1">
    <source>
        <dbReference type="ARBA" id="ARBA00022741"/>
    </source>
</evidence>
<protein>
    <submittedName>
        <fullName evidence="3">Uncharacterized protein</fullName>
    </submittedName>
</protein>
<name>A0A6J5UW03_PRUAR</name>
<keyword evidence="6" id="KW-1185">Reference proteome</keyword>
<dbReference type="EMBL" id="CAEKDK010000005">
    <property type="protein sequence ID" value="CAB4280750.1"/>
    <property type="molecule type" value="Genomic_DNA"/>
</dbReference>
<dbReference type="AlphaFoldDB" id="A0A6J5UW03"/>
<evidence type="ECO:0000256" key="2">
    <source>
        <dbReference type="ARBA" id="ARBA00022840"/>
    </source>
</evidence>
<reference evidence="3 5" key="2">
    <citation type="submission" date="2020-05" db="EMBL/GenBank/DDBJ databases">
        <authorList>
            <person name="Campoy J."/>
            <person name="Schneeberger K."/>
            <person name="Spophaly S."/>
        </authorList>
    </citation>
    <scope>NUCLEOTIDE SEQUENCE [LARGE SCALE GENOMIC DNA]</scope>
    <source>
        <strain evidence="3">PruArmRojPasFocal</strain>
    </source>
</reference>
<dbReference type="EMBL" id="CAEKKB010000005">
    <property type="protein sequence ID" value="CAB4311154.1"/>
    <property type="molecule type" value="Genomic_DNA"/>
</dbReference>
<dbReference type="InterPro" id="IPR029067">
    <property type="entry name" value="CDC48_domain_2-like_sf"/>
</dbReference>
<reference evidence="6" key="1">
    <citation type="journal article" date="2020" name="Genome Biol.">
        <title>Gamete binning: chromosome-level and haplotype-resolved genome assembly enabled by high-throughput single-cell sequencing of gamete genomes.</title>
        <authorList>
            <person name="Campoy J.A."/>
            <person name="Sun H."/>
            <person name="Goel M."/>
            <person name="Jiao W.-B."/>
            <person name="Folz-Donahue K."/>
            <person name="Wang N."/>
            <person name="Rubio M."/>
            <person name="Liu C."/>
            <person name="Kukat C."/>
            <person name="Ruiz D."/>
            <person name="Huettel B."/>
            <person name="Schneeberger K."/>
        </authorList>
    </citation>
    <scope>NUCLEOTIDE SEQUENCE [LARGE SCALE GENOMIC DNA]</scope>
    <source>
        <strain evidence="6">cv. Rojo Pasion</strain>
    </source>
</reference>
<dbReference type="OrthoDB" id="429235at2759"/>
<keyword evidence="1" id="KW-0547">Nucleotide-binding</keyword>
<organism evidence="3 5">
    <name type="scientific">Prunus armeniaca</name>
    <name type="common">Apricot</name>
    <name type="synonym">Armeniaca vulgaris</name>
    <dbReference type="NCBI Taxonomy" id="36596"/>
    <lineage>
        <taxon>Eukaryota</taxon>
        <taxon>Viridiplantae</taxon>
        <taxon>Streptophyta</taxon>
        <taxon>Embryophyta</taxon>
        <taxon>Tracheophyta</taxon>
        <taxon>Spermatophyta</taxon>
        <taxon>Magnoliopsida</taxon>
        <taxon>eudicotyledons</taxon>
        <taxon>Gunneridae</taxon>
        <taxon>Pentapetalae</taxon>
        <taxon>rosids</taxon>
        <taxon>fabids</taxon>
        <taxon>Rosales</taxon>
        <taxon>Rosaceae</taxon>
        <taxon>Amygdaloideae</taxon>
        <taxon>Amygdaleae</taxon>
        <taxon>Prunus</taxon>
    </lineage>
</organism>
<accession>A0A6J5UW03</accession>
<keyword evidence="2" id="KW-0067">ATP-binding</keyword>
<evidence type="ECO:0000313" key="4">
    <source>
        <dbReference type="EMBL" id="CAB4311154.1"/>
    </source>
</evidence>
<gene>
    <name evidence="3" type="ORF">CURHAP_LOCUS33688</name>
    <name evidence="4" type="ORF">ORAREDHAP_LOCUS33237</name>
</gene>
<dbReference type="Proteomes" id="UP000507222">
    <property type="component" value="Unassembled WGS sequence"/>
</dbReference>
<sequence>METNTLRSWRQTLLSKNLISCIVAPDTEIFCDGEPIKREDEERLDEVGYDDVGGVRKHMAQIRKLVELPLRHPQTALQINWSETP</sequence>
<dbReference type="GO" id="GO:0005524">
    <property type="term" value="F:ATP binding"/>
    <property type="evidence" value="ECO:0007669"/>
    <property type="project" value="UniProtKB-KW"/>
</dbReference>
<evidence type="ECO:0000313" key="5">
    <source>
        <dbReference type="Proteomes" id="UP000507222"/>
    </source>
</evidence>
<dbReference type="Proteomes" id="UP000507245">
    <property type="component" value="Unassembled WGS sequence"/>
</dbReference>
<dbReference type="SUPFAM" id="SSF54585">
    <property type="entry name" value="Cdc48 domain 2-like"/>
    <property type="match status" value="1"/>
</dbReference>